<reference evidence="4 5" key="1">
    <citation type="submission" date="2018-02" db="EMBL/GenBank/DDBJ databases">
        <title>The genomes of Aspergillus section Nigri reveals drivers in fungal speciation.</title>
        <authorList>
            <consortium name="DOE Joint Genome Institute"/>
            <person name="Vesth T.C."/>
            <person name="Nybo J."/>
            <person name="Theobald S."/>
            <person name="Brandl J."/>
            <person name="Frisvad J.C."/>
            <person name="Nielsen K.F."/>
            <person name="Lyhne E.K."/>
            <person name="Kogle M.E."/>
            <person name="Kuo A."/>
            <person name="Riley R."/>
            <person name="Clum A."/>
            <person name="Nolan M."/>
            <person name="Lipzen A."/>
            <person name="Salamov A."/>
            <person name="Henrissat B."/>
            <person name="Wiebenga A."/>
            <person name="De vries R.P."/>
            <person name="Grigoriev I.V."/>
            <person name="Mortensen U.H."/>
            <person name="Andersen M.R."/>
            <person name="Baker S.E."/>
        </authorList>
    </citation>
    <scope>NUCLEOTIDE SEQUENCE [LARGE SCALE GENOMIC DNA]</scope>
    <source>
        <strain evidence="4 5">CBS 121057</strain>
    </source>
</reference>
<evidence type="ECO:0000256" key="1">
    <source>
        <dbReference type="PROSITE-ProRule" id="PRU00176"/>
    </source>
</evidence>
<dbReference type="CDD" id="cd00590">
    <property type="entry name" value="RRM_SF"/>
    <property type="match status" value="1"/>
</dbReference>
<evidence type="ECO:0000313" key="5">
    <source>
        <dbReference type="Proteomes" id="UP000248423"/>
    </source>
</evidence>
<feature type="compositionally biased region" description="Polar residues" evidence="2">
    <location>
        <begin position="284"/>
        <end position="301"/>
    </location>
</feature>
<protein>
    <recommendedName>
        <fullName evidence="3">RRM domain-containing protein</fullName>
    </recommendedName>
</protein>
<accession>A0A319DWG7</accession>
<sequence length="518" mass="56514">MATGYFPNQPYGMLNNLNLPEPIVIHKKNAQSLLPKEARLHVGNLKSGVPVNILENELEKLFAPFGTCWAQVRWGKNYKLLSGWVQFEHPASVEAVLHSNRVGKFELMGRRLRIEIARGIQGHEQANGPFPGFVPCFPPAHMPLIGAPMMPNNTMPPMPMHTPMPGPAAPDYMVPMMPNNTMPPMPVHTPMPGPAPAHMGPMGPPMPAPMMPNNTMPPMMPVHAPFHYPPPPHHPHAIVEHSIIPPMPMPMPGPAAPANNPPHHHESQRPLIVTTPVNHDKTPESSSNPVIGTPSNQPTPGSDTNIITIIDSTEESTEVPHQEIREPCDIPLPTSTANSIIDSTEESTEVAHQEIKQPCDLPLITTGRTVRDYVLEQNSLLGADASDELMLSIIIDMEEEQRSLGRLPGSGSKPVSGSEPVSETKPVPKTENTPGAANTPGPEEDTSGAEHTSETEDTSESEDETESVTIKWYEYVYEPLPEPLPIVATTMPDFVFLPQPLPEPLPIVATTMPQFAIF</sequence>
<feature type="domain" description="RRM" evidence="3">
    <location>
        <begin position="38"/>
        <end position="119"/>
    </location>
</feature>
<dbReference type="InterPro" id="IPR000504">
    <property type="entry name" value="RRM_dom"/>
</dbReference>
<feature type="region of interest" description="Disordered" evidence="2">
    <location>
        <begin position="403"/>
        <end position="467"/>
    </location>
</feature>
<feature type="compositionally biased region" description="Acidic residues" evidence="2">
    <location>
        <begin position="455"/>
        <end position="466"/>
    </location>
</feature>
<keyword evidence="1" id="KW-0694">RNA-binding</keyword>
<dbReference type="OrthoDB" id="410044at2759"/>
<dbReference type="Gene3D" id="3.30.70.330">
    <property type="match status" value="1"/>
</dbReference>
<dbReference type="VEuPathDB" id="FungiDB:BO78DRAFT_454541"/>
<evidence type="ECO:0000313" key="4">
    <source>
        <dbReference type="EMBL" id="PYI02151.1"/>
    </source>
</evidence>
<dbReference type="InterPro" id="IPR035979">
    <property type="entry name" value="RBD_domain_sf"/>
</dbReference>
<dbReference type="SMART" id="SM00360">
    <property type="entry name" value="RRM"/>
    <property type="match status" value="1"/>
</dbReference>
<dbReference type="GO" id="GO:0003723">
    <property type="term" value="F:RNA binding"/>
    <property type="evidence" value="ECO:0007669"/>
    <property type="project" value="UniProtKB-UniRule"/>
</dbReference>
<organism evidence="4 5">
    <name type="scientific">Aspergillus sclerotiicarbonarius (strain CBS 121057 / IBT 28362)</name>
    <dbReference type="NCBI Taxonomy" id="1448318"/>
    <lineage>
        <taxon>Eukaryota</taxon>
        <taxon>Fungi</taxon>
        <taxon>Dikarya</taxon>
        <taxon>Ascomycota</taxon>
        <taxon>Pezizomycotina</taxon>
        <taxon>Eurotiomycetes</taxon>
        <taxon>Eurotiomycetidae</taxon>
        <taxon>Eurotiales</taxon>
        <taxon>Aspergillaceae</taxon>
        <taxon>Aspergillus</taxon>
        <taxon>Aspergillus subgen. Circumdati</taxon>
    </lineage>
</organism>
<dbReference type="EMBL" id="KZ826400">
    <property type="protein sequence ID" value="PYI02151.1"/>
    <property type="molecule type" value="Genomic_DNA"/>
</dbReference>
<dbReference type="Proteomes" id="UP000248423">
    <property type="component" value="Unassembled WGS sequence"/>
</dbReference>
<name>A0A319DWG7_ASPSB</name>
<keyword evidence="5" id="KW-1185">Reference proteome</keyword>
<dbReference type="SUPFAM" id="SSF54928">
    <property type="entry name" value="RNA-binding domain, RBD"/>
    <property type="match status" value="1"/>
</dbReference>
<feature type="region of interest" description="Disordered" evidence="2">
    <location>
        <begin position="278"/>
        <end position="303"/>
    </location>
</feature>
<evidence type="ECO:0000259" key="3">
    <source>
        <dbReference type="PROSITE" id="PS50102"/>
    </source>
</evidence>
<proteinExistence type="predicted"/>
<dbReference type="AlphaFoldDB" id="A0A319DWG7"/>
<dbReference type="InterPro" id="IPR012677">
    <property type="entry name" value="Nucleotide-bd_a/b_plait_sf"/>
</dbReference>
<dbReference type="PROSITE" id="PS50102">
    <property type="entry name" value="RRM"/>
    <property type="match status" value="1"/>
</dbReference>
<dbReference type="STRING" id="1448318.A0A319DWG7"/>
<evidence type="ECO:0000256" key="2">
    <source>
        <dbReference type="SAM" id="MobiDB-lite"/>
    </source>
</evidence>
<gene>
    <name evidence="4" type="ORF">BO78DRAFT_454541</name>
</gene>